<dbReference type="RefSeq" id="WP_376810229.1">
    <property type="nucleotide sequence ID" value="NZ_JBHTAC010000058.1"/>
</dbReference>
<evidence type="ECO:0000256" key="1">
    <source>
        <dbReference type="SAM" id="SignalP"/>
    </source>
</evidence>
<organism evidence="2 3">
    <name type="scientific">Catellatospora aurea</name>
    <dbReference type="NCBI Taxonomy" id="1337874"/>
    <lineage>
        <taxon>Bacteria</taxon>
        <taxon>Bacillati</taxon>
        <taxon>Actinomycetota</taxon>
        <taxon>Actinomycetes</taxon>
        <taxon>Micromonosporales</taxon>
        <taxon>Micromonosporaceae</taxon>
        <taxon>Catellatospora</taxon>
    </lineage>
</organism>
<gene>
    <name evidence="2" type="ORF">ACFQO7_34010</name>
</gene>
<dbReference type="Proteomes" id="UP001596392">
    <property type="component" value="Unassembled WGS sequence"/>
</dbReference>
<keyword evidence="3" id="KW-1185">Reference proteome</keyword>
<reference evidence="3" key="1">
    <citation type="journal article" date="2019" name="Int. J. Syst. Evol. Microbiol.">
        <title>The Global Catalogue of Microorganisms (GCM) 10K type strain sequencing project: providing services to taxonomists for standard genome sequencing and annotation.</title>
        <authorList>
            <consortium name="The Broad Institute Genomics Platform"/>
            <consortium name="The Broad Institute Genome Sequencing Center for Infectious Disease"/>
            <person name="Wu L."/>
            <person name="Ma J."/>
        </authorList>
    </citation>
    <scope>NUCLEOTIDE SEQUENCE [LARGE SCALE GENOMIC DNA]</scope>
    <source>
        <strain evidence="3">CGMCC 1.9106</strain>
    </source>
</reference>
<name>A0ABW2HA73_9ACTN</name>
<protein>
    <submittedName>
        <fullName evidence="2">Uncharacterized protein</fullName>
    </submittedName>
</protein>
<proteinExistence type="predicted"/>
<dbReference type="EMBL" id="JBHTAC010000058">
    <property type="protein sequence ID" value="MFC7247504.1"/>
    <property type="molecule type" value="Genomic_DNA"/>
</dbReference>
<accession>A0ABW2HA73</accession>
<sequence length="193" mass="20960">MRRTTTTILIALMLLSAAAPAQADPAAQTVTGGYTPPPFGPTCEIHRFGEGERPPLSLWLHDPLCVEYSKRDITFDNGDALTFLLAEPSRLVLAGPACRYWQQDHWSVQVSEGATALVAWDGNYWFDKKLRTAAVHLANFRVNGHTAGVGDVVVALAPQFPQLAQALAAYGTEHGESGVSVALPYSLWCDLRL</sequence>
<evidence type="ECO:0000313" key="2">
    <source>
        <dbReference type="EMBL" id="MFC7247504.1"/>
    </source>
</evidence>
<feature type="signal peptide" evidence="1">
    <location>
        <begin position="1"/>
        <end position="23"/>
    </location>
</feature>
<comment type="caution">
    <text evidence="2">The sequence shown here is derived from an EMBL/GenBank/DDBJ whole genome shotgun (WGS) entry which is preliminary data.</text>
</comment>
<keyword evidence="1" id="KW-0732">Signal</keyword>
<evidence type="ECO:0000313" key="3">
    <source>
        <dbReference type="Proteomes" id="UP001596392"/>
    </source>
</evidence>
<feature type="chain" id="PRO_5047343732" evidence="1">
    <location>
        <begin position="24"/>
        <end position="193"/>
    </location>
</feature>